<dbReference type="OrthoDB" id="4485682at2759"/>
<keyword evidence="3" id="KW-1185">Reference proteome</keyword>
<name>A0A9P7YDT8_9HELO</name>
<evidence type="ECO:0000313" key="2">
    <source>
        <dbReference type="EMBL" id="KAG9231183.1"/>
    </source>
</evidence>
<comment type="caution">
    <text evidence="2">The sequence shown here is derived from an EMBL/GenBank/DDBJ whole genome shotgun (WGS) entry which is preliminary data.</text>
</comment>
<evidence type="ECO:0000256" key="1">
    <source>
        <dbReference type="SAM" id="MobiDB-lite"/>
    </source>
</evidence>
<reference evidence="2" key="1">
    <citation type="journal article" date="2021" name="IMA Fungus">
        <title>Genomic characterization of three marine fungi, including Emericellopsis atlantica sp. nov. with signatures of a generalist lifestyle and marine biomass degradation.</title>
        <authorList>
            <person name="Hagestad O.C."/>
            <person name="Hou L."/>
            <person name="Andersen J.H."/>
            <person name="Hansen E.H."/>
            <person name="Altermark B."/>
            <person name="Li C."/>
            <person name="Kuhnert E."/>
            <person name="Cox R.J."/>
            <person name="Crous P.W."/>
            <person name="Spatafora J.W."/>
            <person name="Lail K."/>
            <person name="Amirebrahimi M."/>
            <person name="Lipzen A."/>
            <person name="Pangilinan J."/>
            <person name="Andreopoulos W."/>
            <person name="Hayes R.D."/>
            <person name="Ng V."/>
            <person name="Grigoriev I.V."/>
            <person name="Jackson S.A."/>
            <person name="Sutton T.D.S."/>
            <person name="Dobson A.D.W."/>
            <person name="Rama T."/>
        </authorList>
    </citation>
    <scope>NUCLEOTIDE SEQUENCE</scope>
    <source>
        <strain evidence="2">TRa018bII</strain>
    </source>
</reference>
<organism evidence="2 3">
    <name type="scientific">Amylocarpus encephaloides</name>
    <dbReference type="NCBI Taxonomy" id="45428"/>
    <lineage>
        <taxon>Eukaryota</taxon>
        <taxon>Fungi</taxon>
        <taxon>Dikarya</taxon>
        <taxon>Ascomycota</taxon>
        <taxon>Pezizomycotina</taxon>
        <taxon>Leotiomycetes</taxon>
        <taxon>Helotiales</taxon>
        <taxon>Helotiales incertae sedis</taxon>
        <taxon>Amylocarpus</taxon>
    </lineage>
</organism>
<accession>A0A9P7YDT8</accession>
<protein>
    <submittedName>
        <fullName evidence="2">Uncharacterized protein</fullName>
    </submittedName>
</protein>
<proteinExistence type="predicted"/>
<sequence>MAPRLAMSQVALVTSMLSSGLFTNSEIATAAGVDVEPVYQVLCDLSKDLTPREVVARKILAINLIIALSCRQELQTHKPRSTRAFLSALKQQTLSPPPPLPKFPVVLTERVVCHYPVCMSRGIVLNNVEHFKSHVQKEHRIKLREPRNLPEIPYYLGHQNRIQNFQQSLVDDFSWTPRNPIVEPEPEPEPASDDFGWGSISTSKKKKKGKR</sequence>
<dbReference type="EMBL" id="MU251619">
    <property type="protein sequence ID" value="KAG9231183.1"/>
    <property type="molecule type" value="Genomic_DNA"/>
</dbReference>
<dbReference type="Proteomes" id="UP000824998">
    <property type="component" value="Unassembled WGS sequence"/>
</dbReference>
<gene>
    <name evidence="2" type="ORF">BJ875DRAFT_517910</name>
</gene>
<feature type="region of interest" description="Disordered" evidence="1">
    <location>
        <begin position="176"/>
        <end position="211"/>
    </location>
</feature>
<dbReference type="AlphaFoldDB" id="A0A9P7YDT8"/>
<evidence type="ECO:0000313" key="3">
    <source>
        <dbReference type="Proteomes" id="UP000824998"/>
    </source>
</evidence>